<evidence type="ECO:0000313" key="2">
    <source>
        <dbReference type="Proteomes" id="UP001183777"/>
    </source>
</evidence>
<gene>
    <name evidence="1" type="ORF">RM649_15670</name>
</gene>
<name>A0ABU2RJQ2_9ACTN</name>
<organism evidence="1 2">
    <name type="scientific">Streptomyces salyersiae</name>
    <dbReference type="NCBI Taxonomy" id="3075530"/>
    <lineage>
        <taxon>Bacteria</taxon>
        <taxon>Bacillati</taxon>
        <taxon>Actinomycetota</taxon>
        <taxon>Actinomycetes</taxon>
        <taxon>Kitasatosporales</taxon>
        <taxon>Streptomycetaceae</taxon>
        <taxon>Streptomyces</taxon>
    </lineage>
</organism>
<accession>A0ABU2RJQ2</accession>
<keyword evidence="2" id="KW-1185">Reference proteome</keyword>
<proteinExistence type="predicted"/>
<reference evidence="2" key="1">
    <citation type="submission" date="2023-07" db="EMBL/GenBank/DDBJ databases">
        <title>30 novel species of actinomycetes from the DSMZ collection.</title>
        <authorList>
            <person name="Nouioui I."/>
        </authorList>
    </citation>
    <scope>NUCLEOTIDE SEQUENCE [LARGE SCALE GENOMIC DNA]</scope>
    <source>
        <strain evidence="2">DSM 41770</strain>
    </source>
</reference>
<comment type="caution">
    <text evidence="1">The sequence shown here is derived from an EMBL/GenBank/DDBJ whole genome shotgun (WGS) entry which is preliminary data.</text>
</comment>
<sequence length="41" mass="4283">MAGVSTASGPSWTAPFTGLSPRLLGKLVIVLRGEGEDLPDW</sequence>
<protein>
    <recommendedName>
        <fullName evidence="3">Transposase</fullName>
    </recommendedName>
</protein>
<dbReference type="EMBL" id="JAVREX010000006">
    <property type="protein sequence ID" value="MDT0429080.1"/>
    <property type="molecule type" value="Genomic_DNA"/>
</dbReference>
<evidence type="ECO:0000313" key="1">
    <source>
        <dbReference type="EMBL" id="MDT0429080.1"/>
    </source>
</evidence>
<evidence type="ECO:0008006" key="3">
    <source>
        <dbReference type="Google" id="ProtNLM"/>
    </source>
</evidence>
<dbReference type="Proteomes" id="UP001183777">
    <property type="component" value="Unassembled WGS sequence"/>
</dbReference>